<dbReference type="OrthoDB" id="277538at2759"/>
<name>A0A7G2CE61_9TRYP</name>
<dbReference type="EMBL" id="LR877150">
    <property type="protein sequence ID" value="CAD2216442.1"/>
    <property type="molecule type" value="Genomic_DNA"/>
</dbReference>
<protein>
    <submittedName>
        <fullName evidence="3">Armadillo/beta-catenin-like repeat, putative</fullName>
    </submittedName>
</protein>
<accession>A0A7G2CE61</accession>
<organism evidence="3 4">
    <name type="scientific">Angomonas deanei</name>
    <dbReference type="NCBI Taxonomy" id="59799"/>
    <lineage>
        <taxon>Eukaryota</taxon>
        <taxon>Discoba</taxon>
        <taxon>Euglenozoa</taxon>
        <taxon>Kinetoplastea</taxon>
        <taxon>Metakinetoplastina</taxon>
        <taxon>Trypanosomatida</taxon>
        <taxon>Trypanosomatidae</taxon>
        <taxon>Strigomonadinae</taxon>
        <taxon>Angomonas</taxon>
    </lineage>
</organism>
<dbReference type="Gene3D" id="1.25.10.10">
    <property type="entry name" value="Leucine-rich Repeat Variant"/>
    <property type="match status" value="2"/>
</dbReference>
<dbReference type="PANTHER" id="PTHR46241:SF1">
    <property type="entry name" value="OUTER DYNEIN ARM-DOCKING COMPLEX SUBUNIT 2"/>
    <property type="match status" value="1"/>
</dbReference>
<dbReference type="SMART" id="SM00185">
    <property type="entry name" value="ARM"/>
    <property type="match status" value="7"/>
</dbReference>
<feature type="repeat" description="ARM" evidence="1">
    <location>
        <begin position="485"/>
        <end position="535"/>
    </location>
</feature>
<evidence type="ECO:0000313" key="3">
    <source>
        <dbReference type="EMBL" id="CAD2216442.1"/>
    </source>
</evidence>
<evidence type="ECO:0000256" key="1">
    <source>
        <dbReference type="PROSITE-ProRule" id="PRU00259"/>
    </source>
</evidence>
<feature type="region of interest" description="Disordered" evidence="2">
    <location>
        <begin position="771"/>
        <end position="791"/>
    </location>
</feature>
<dbReference type="Proteomes" id="UP000515908">
    <property type="component" value="Chromosome 06"/>
</dbReference>
<gene>
    <name evidence="3" type="ORF">ADEAN_000390400</name>
</gene>
<dbReference type="InterPro" id="IPR016024">
    <property type="entry name" value="ARM-type_fold"/>
</dbReference>
<evidence type="ECO:0000256" key="2">
    <source>
        <dbReference type="SAM" id="MobiDB-lite"/>
    </source>
</evidence>
<dbReference type="InterPro" id="IPR011989">
    <property type="entry name" value="ARM-like"/>
</dbReference>
<dbReference type="AlphaFoldDB" id="A0A7G2CE61"/>
<dbReference type="SUPFAM" id="SSF48371">
    <property type="entry name" value="ARM repeat"/>
    <property type="match status" value="2"/>
</dbReference>
<feature type="region of interest" description="Disordered" evidence="2">
    <location>
        <begin position="31"/>
        <end position="103"/>
    </location>
</feature>
<feature type="repeat" description="ARM" evidence="1">
    <location>
        <begin position="394"/>
        <end position="444"/>
    </location>
</feature>
<feature type="repeat" description="ARM" evidence="1">
    <location>
        <begin position="443"/>
        <end position="486"/>
    </location>
</feature>
<dbReference type="PROSITE" id="PS50176">
    <property type="entry name" value="ARM_REPEAT"/>
    <property type="match status" value="3"/>
</dbReference>
<proteinExistence type="predicted"/>
<dbReference type="InterPro" id="IPR000225">
    <property type="entry name" value="Armadillo"/>
</dbReference>
<evidence type="ECO:0000313" key="4">
    <source>
        <dbReference type="Proteomes" id="UP000515908"/>
    </source>
</evidence>
<dbReference type="Pfam" id="PF00514">
    <property type="entry name" value="Arm"/>
    <property type="match status" value="1"/>
</dbReference>
<reference evidence="3 4" key="1">
    <citation type="submission" date="2020-08" db="EMBL/GenBank/DDBJ databases">
        <authorList>
            <person name="Newling K."/>
            <person name="Davey J."/>
            <person name="Forrester S."/>
        </authorList>
    </citation>
    <scope>NUCLEOTIDE SEQUENCE [LARGE SCALE GENOMIC DNA]</scope>
    <source>
        <strain evidence="4">Crithidia deanei Carvalho (ATCC PRA-265)</strain>
    </source>
</reference>
<keyword evidence="4" id="KW-1185">Reference proteome</keyword>
<feature type="compositionally biased region" description="Gly residues" evidence="2">
    <location>
        <begin position="42"/>
        <end position="52"/>
    </location>
</feature>
<sequence>MKDQTARLNQVQQQKKLCKVALNMIVSGSVPVYSPDVSPGTNEGGAAVGGGQIRTVVREEEDGLPPSKSAPEPSPVKTHLKTRPKESEAEKAALPPASPRSTVSGNSLIAMLRLPEVSEASLLGALENYERQTFTSEDWLTAETYPEILDLLLALLKHLPEPRPPVQLAELHILGNVLQASPGTNGNQNNTLYTILESLVKKGNAIVVLSGLLSSVNDDVKCEALELLSPLICGTQPLVNSVTNSDLFSVSRVDFLRGKGLEPLVNIVVCSTSEAVLERALVFLWGLLSKDEKSDAANNGGRSIRTQVRELGGLRAVLDLLYTDSLSILENVCMVIGYITREDVSKNEIRNIGGLEKITATLRHPSDSIKTKMAGAVWNCASNAENRAYLRQLGAIPALLELLKKPEREADPVAYEFVRENAAGALWNLSVDAENKTMILEYGGVPILVQVMSSSQSVAVVENVSGTLWNCSASVETRPLIRKCGGIPVLLSLIDGQKTTKGLTVSDKILDNAAGTLRNCAINDQNKPAIQNAGGVELLLRKINESLTSKKAKLPPSTVDKLASTLWILTISPDIKQTIRTSGGIESVLNILKSSSPVLAAAPEDKRSPFPTFKPVKNLSTAADYEKQYYSPSVLHKIPSANPSITVSMSIKEKLVGVIRNCSTIPENRVPLIKGGAVSALTAVILDCYSSLSLFQNATSHKNGSRLCEPSVQLKETAASALWYLARDDKVTTREQGGLELMCAFLLTPGATFCRLGASSRGTLLHVCEQHGESRRHTEPRRPTRPHRTRC</sequence>
<feature type="compositionally biased region" description="Basic and acidic residues" evidence="2">
    <location>
        <begin position="771"/>
        <end position="782"/>
    </location>
</feature>
<dbReference type="PANTHER" id="PTHR46241">
    <property type="entry name" value="ARMADILLO REPEAT-CONTAINING PROTEIN 4 ARMC4"/>
    <property type="match status" value="1"/>
</dbReference>
<dbReference type="VEuPathDB" id="TriTrypDB:ADEAN_000390400"/>